<sequence length="150" mass="16725">MAISGKLVREVDVKGGGKFIHQIFEHKPNEIAIMSPDKIQRCDLVSGQWGASGSIISLHFIHDGKVNTAKEMMEADDEKIVFKVIEGDVLQVYNALTLTIHFEEMGDKRLGVWSMDFQKVNASIPDPTTYLDLLCAITKDMDAYILKQAA</sequence>
<gene>
    <name evidence="1" type="ORF">L6452_17320</name>
</gene>
<dbReference type="Proteomes" id="UP001055879">
    <property type="component" value="Linkage Group LG05"/>
</dbReference>
<reference evidence="1 2" key="2">
    <citation type="journal article" date="2022" name="Mol. Ecol. Resour.">
        <title>The genomes of chicory, endive, great burdock and yacon provide insights into Asteraceae paleo-polyploidization history and plant inulin production.</title>
        <authorList>
            <person name="Fan W."/>
            <person name="Wang S."/>
            <person name="Wang H."/>
            <person name="Wang A."/>
            <person name="Jiang F."/>
            <person name="Liu H."/>
            <person name="Zhao H."/>
            <person name="Xu D."/>
            <person name="Zhang Y."/>
        </authorList>
    </citation>
    <scope>NUCLEOTIDE SEQUENCE [LARGE SCALE GENOMIC DNA]</scope>
    <source>
        <strain evidence="2">cv. Niubang</strain>
    </source>
</reference>
<reference evidence="2" key="1">
    <citation type="journal article" date="2022" name="Mol. Ecol. Resour.">
        <title>The genomes of chicory, endive, great burdock and yacon provide insights into Asteraceae palaeo-polyploidization history and plant inulin production.</title>
        <authorList>
            <person name="Fan W."/>
            <person name="Wang S."/>
            <person name="Wang H."/>
            <person name="Wang A."/>
            <person name="Jiang F."/>
            <person name="Liu H."/>
            <person name="Zhao H."/>
            <person name="Xu D."/>
            <person name="Zhang Y."/>
        </authorList>
    </citation>
    <scope>NUCLEOTIDE SEQUENCE [LARGE SCALE GENOMIC DNA]</scope>
    <source>
        <strain evidence="2">cv. Niubang</strain>
    </source>
</reference>
<protein>
    <submittedName>
        <fullName evidence="1">Uncharacterized protein</fullName>
    </submittedName>
</protein>
<evidence type="ECO:0000313" key="1">
    <source>
        <dbReference type="EMBL" id="KAI3728679.1"/>
    </source>
</evidence>
<evidence type="ECO:0000313" key="2">
    <source>
        <dbReference type="Proteomes" id="UP001055879"/>
    </source>
</evidence>
<dbReference type="EMBL" id="CM042051">
    <property type="protein sequence ID" value="KAI3728679.1"/>
    <property type="molecule type" value="Genomic_DNA"/>
</dbReference>
<comment type="caution">
    <text evidence="1">The sequence shown here is derived from an EMBL/GenBank/DDBJ whole genome shotgun (WGS) entry which is preliminary data.</text>
</comment>
<keyword evidence="2" id="KW-1185">Reference proteome</keyword>
<organism evidence="1 2">
    <name type="scientific">Arctium lappa</name>
    <name type="common">Greater burdock</name>
    <name type="synonym">Lappa major</name>
    <dbReference type="NCBI Taxonomy" id="4217"/>
    <lineage>
        <taxon>Eukaryota</taxon>
        <taxon>Viridiplantae</taxon>
        <taxon>Streptophyta</taxon>
        <taxon>Embryophyta</taxon>
        <taxon>Tracheophyta</taxon>
        <taxon>Spermatophyta</taxon>
        <taxon>Magnoliopsida</taxon>
        <taxon>eudicotyledons</taxon>
        <taxon>Gunneridae</taxon>
        <taxon>Pentapetalae</taxon>
        <taxon>asterids</taxon>
        <taxon>campanulids</taxon>
        <taxon>Asterales</taxon>
        <taxon>Asteraceae</taxon>
        <taxon>Carduoideae</taxon>
        <taxon>Cardueae</taxon>
        <taxon>Arctiinae</taxon>
        <taxon>Arctium</taxon>
    </lineage>
</organism>
<name>A0ACB9C392_ARCLA</name>
<proteinExistence type="predicted"/>
<accession>A0ACB9C392</accession>